<gene>
    <name evidence="3" type="ORF">HNR36_001721</name>
</gene>
<dbReference type="Proteomes" id="UP000557217">
    <property type="component" value="Unassembled WGS sequence"/>
</dbReference>
<protein>
    <submittedName>
        <fullName evidence="3">Beta-lactamase superfamily II metal-dependent hydrolase</fullName>
    </submittedName>
</protein>
<dbReference type="PROSITE" id="PS51272">
    <property type="entry name" value="SLH"/>
    <property type="match status" value="2"/>
</dbReference>
<dbReference type="InterPro" id="IPR001279">
    <property type="entry name" value="Metallo-B-lactamas"/>
</dbReference>
<feature type="compositionally biased region" description="Basic and acidic residues" evidence="1">
    <location>
        <begin position="431"/>
        <end position="447"/>
    </location>
</feature>
<dbReference type="Pfam" id="PF00395">
    <property type="entry name" value="SLH"/>
    <property type="match status" value="2"/>
</dbReference>
<evidence type="ECO:0000313" key="3">
    <source>
        <dbReference type="EMBL" id="MBB5149331.1"/>
    </source>
</evidence>
<dbReference type="InterPro" id="IPR001119">
    <property type="entry name" value="SLH_dom"/>
</dbReference>
<name>A0A840PX98_URETH</name>
<dbReference type="SUPFAM" id="SSF56281">
    <property type="entry name" value="Metallo-hydrolase/oxidoreductase"/>
    <property type="match status" value="1"/>
</dbReference>
<dbReference type="SMART" id="SM00894">
    <property type="entry name" value="Excalibur"/>
    <property type="match status" value="1"/>
</dbReference>
<dbReference type="InterPro" id="IPR052159">
    <property type="entry name" value="Competence_DNA_uptake"/>
</dbReference>
<dbReference type="GO" id="GO:0016787">
    <property type="term" value="F:hydrolase activity"/>
    <property type="evidence" value="ECO:0007669"/>
    <property type="project" value="UniProtKB-KW"/>
</dbReference>
<evidence type="ECO:0000256" key="1">
    <source>
        <dbReference type="SAM" id="MobiDB-lite"/>
    </source>
</evidence>
<comment type="caution">
    <text evidence="3">The sequence shown here is derived from an EMBL/GenBank/DDBJ whole genome shotgun (WGS) entry which is preliminary data.</text>
</comment>
<dbReference type="Pfam" id="PF00753">
    <property type="entry name" value="Lactamase_B"/>
    <property type="match status" value="1"/>
</dbReference>
<dbReference type="Pfam" id="PF05901">
    <property type="entry name" value="Excalibur"/>
    <property type="match status" value="1"/>
</dbReference>
<evidence type="ECO:0000259" key="2">
    <source>
        <dbReference type="PROSITE" id="PS51272"/>
    </source>
</evidence>
<dbReference type="SMART" id="SM00849">
    <property type="entry name" value="Lactamase_B"/>
    <property type="match status" value="1"/>
</dbReference>
<dbReference type="Gene3D" id="3.60.15.10">
    <property type="entry name" value="Ribonuclease Z/Hydroxyacylglutathione hydrolase-like"/>
    <property type="match status" value="1"/>
</dbReference>
<dbReference type="EMBL" id="JACHGZ010000019">
    <property type="protein sequence ID" value="MBB5149331.1"/>
    <property type="molecule type" value="Genomic_DNA"/>
</dbReference>
<feature type="region of interest" description="Disordered" evidence="1">
    <location>
        <begin position="423"/>
        <end position="447"/>
    </location>
</feature>
<feature type="domain" description="SLH" evidence="2">
    <location>
        <begin position="77"/>
        <end position="134"/>
    </location>
</feature>
<feature type="domain" description="SLH" evidence="2">
    <location>
        <begin position="13"/>
        <end position="76"/>
    </location>
</feature>
<dbReference type="InterPro" id="IPR008613">
    <property type="entry name" value="Excalibur_Ca-bd_domain"/>
</dbReference>
<proteinExistence type="predicted"/>
<organism evidence="3 4">
    <name type="scientific">Ureibacillus thermosphaericus</name>
    <dbReference type="NCBI Taxonomy" id="51173"/>
    <lineage>
        <taxon>Bacteria</taxon>
        <taxon>Bacillati</taxon>
        <taxon>Bacillota</taxon>
        <taxon>Bacilli</taxon>
        <taxon>Bacillales</taxon>
        <taxon>Caryophanaceae</taxon>
        <taxon>Ureibacillus</taxon>
    </lineage>
</organism>
<sequence>MLAKALKLDNSPSATGFKDVPKTHKYSGYIYAATKAGIIKGYPDGTFKPDQKVTRGHMATFIARAYPLPAGNQTFKDVPKGHTAYEAVKQLAKAGITTGYTDGTFKPQTNLSKAHLATFMARAIRYQETGTTALKEMKVHFIDVGQGDSIFIQTPNGKTMLVDGGAKSAGEDVVRYLTSLKVNKIDYVVGTHPDADHIGGLVDVIEAFQVDNFIDSGKVHTTDTYVNILNAVKKEGANYHQATIGELLSVDSSLKIQVLHVDANADDNNDASIVLKVSYRDMDTLLTGDADTNIESQMLQKYNVESEIIKAGHHGSNTSSSLAFLRAVKPEAVILSYGKGNSYGHPHSEVKNNIMTVRAKAYSTATSGNIVVTSDGYTFTINANPFEANATSPTQPSKNQSGVVSGAPIKFSNCTEMRKYYPNGVSSSHPSYDEKHDRDNDGWACEK</sequence>
<dbReference type="PANTHER" id="PTHR30619">
    <property type="entry name" value="DNA INTERNALIZATION/COMPETENCE PROTEIN COMEC/REC2"/>
    <property type="match status" value="1"/>
</dbReference>
<evidence type="ECO:0000313" key="4">
    <source>
        <dbReference type="Proteomes" id="UP000557217"/>
    </source>
</evidence>
<dbReference type="PANTHER" id="PTHR30619:SF7">
    <property type="entry name" value="BETA-LACTAMASE DOMAIN PROTEIN"/>
    <property type="match status" value="1"/>
</dbReference>
<keyword evidence="3" id="KW-0378">Hydrolase</keyword>
<keyword evidence="4" id="KW-1185">Reference proteome</keyword>
<reference evidence="3 4" key="1">
    <citation type="submission" date="2020-08" db="EMBL/GenBank/DDBJ databases">
        <title>Genomic Encyclopedia of Type Strains, Phase IV (KMG-IV): sequencing the most valuable type-strain genomes for metagenomic binning, comparative biology and taxonomic classification.</title>
        <authorList>
            <person name="Goeker M."/>
        </authorList>
    </citation>
    <scope>NUCLEOTIDE SEQUENCE [LARGE SCALE GENOMIC DNA]</scope>
    <source>
        <strain evidence="3 4">DSM 10633</strain>
    </source>
</reference>
<dbReference type="CDD" id="cd07731">
    <property type="entry name" value="ComA-like_MBL-fold"/>
    <property type="match status" value="1"/>
</dbReference>
<dbReference type="InterPro" id="IPR036866">
    <property type="entry name" value="RibonucZ/Hydroxyglut_hydro"/>
</dbReference>
<dbReference type="InterPro" id="IPR035681">
    <property type="entry name" value="ComA-like_MBL"/>
</dbReference>
<dbReference type="AlphaFoldDB" id="A0A840PX98"/>
<accession>A0A840PX98</accession>